<evidence type="ECO:0000313" key="8">
    <source>
        <dbReference type="Ensembl" id="ENSCINP00000010616.3"/>
    </source>
</evidence>
<comment type="subcellular location">
    <subcellularLocation>
        <location evidence="4 5">Nucleus</location>
    </subcellularLocation>
</comment>
<sequence>MLQDIVQSNSHLAKLNMNKKEDTPSRHSFSIESLIKTSSPRHNYDSDERSGNSFSPEATSSRKTETKSPQLVHRTSSPQNTTTLRFSPSNTPHSSDRLQDEGTSSPREYGLSQSSYQQHHFQRPCNRGSPLKQPLFHSRDFPNNLTPHNGYLNALRQISQQNYSWNDRAAAALVTFSVLGGNLGQWQNNNLNYPHCSERDIQDYQASSYSHAPDLRSIHRNPAYHRNDPSYMVDQSQGCGSGSSMQQLPAVEHQVSSRVTPDPVTDTTSPLCEDDEQGDRKRMRTAFTGSQLLELEREFHSDMYLTRLRRIRIAQMLNLSEKQIKIWFQNRRVKKKKGEKPQQDSREQC</sequence>
<evidence type="ECO:0000256" key="4">
    <source>
        <dbReference type="PROSITE-ProRule" id="PRU00108"/>
    </source>
</evidence>
<dbReference type="InParanoid" id="F6SKT1"/>
<dbReference type="SMART" id="SM00389">
    <property type="entry name" value="HOX"/>
    <property type="match status" value="1"/>
</dbReference>
<feature type="compositionally biased region" description="Polar residues" evidence="6">
    <location>
        <begin position="26"/>
        <end position="41"/>
    </location>
</feature>
<dbReference type="GO" id="GO:0005634">
    <property type="term" value="C:nucleus"/>
    <property type="evidence" value="ECO:0007669"/>
    <property type="project" value="UniProtKB-SubCell"/>
</dbReference>
<dbReference type="PROSITE" id="PS50071">
    <property type="entry name" value="HOMEOBOX_2"/>
    <property type="match status" value="1"/>
</dbReference>
<dbReference type="Ensembl" id="ENSCINT00000010616.3">
    <property type="protein sequence ID" value="ENSCINP00000010616.3"/>
    <property type="gene ID" value="ENSCING00000005160.3"/>
</dbReference>
<feature type="DNA-binding region" description="Homeobox" evidence="4">
    <location>
        <begin position="280"/>
        <end position="339"/>
    </location>
</feature>
<feature type="compositionally biased region" description="Polar residues" evidence="6">
    <location>
        <begin position="67"/>
        <end position="93"/>
    </location>
</feature>
<dbReference type="GO" id="GO:0000981">
    <property type="term" value="F:DNA-binding transcription factor activity, RNA polymerase II-specific"/>
    <property type="evidence" value="ECO:0007669"/>
    <property type="project" value="InterPro"/>
</dbReference>
<evidence type="ECO:0000256" key="1">
    <source>
        <dbReference type="ARBA" id="ARBA00023125"/>
    </source>
</evidence>
<dbReference type="Proteomes" id="UP000008144">
    <property type="component" value="Chromosome 2"/>
</dbReference>
<keyword evidence="3 4" id="KW-0539">Nucleus</keyword>
<evidence type="ECO:0000256" key="5">
    <source>
        <dbReference type="RuleBase" id="RU000682"/>
    </source>
</evidence>
<dbReference type="InterPro" id="IPR009057">
    <property type="entry name" value="Homeodomain-like_sf"/>
</dbReference>
<evidence type="ECO:0000313" key="9">
    <source>
        <dbReference type="Proteomes" id="UP000008144"/>
    </source>
</evidence>
<feature type="compositionally biased region" description="Low complexity" evidence="6">
    <location>
        <begin position="259"/>
        <end position="268"/>
    </location>
</feature>
<dbReference type="OMA" id="GGNLGQW"/>
<organism evidence="8 9">
    <name type="scientific">Ciona intestinalis</name>
    <name type="common">Transparent sea squirt</name>
    <name type="synonym">Ascidia intestinalis</name>
    <dbReference type="NCBI Taxonomy" id="7719"/>
    <lineage>
        <taxon>Eukaryota</taxon>
        <taxon>Metazoa</taxon>
        <taxon>Chordata</taxon>
        <taxon>Tunicata</taxon>
        <taxon>Ascidiacea</taxon>
        <taxon>Phlebobranchia</taxon>
        <taxon>Cionidae</taxon>
        <taxon>Ciona</taxon>
    </lineage>
</organism>
<protein>
    <recommendedName>
        <fullName evidence="7">Homeobox domain-containing protein</fullName>
    </recommendedName>
</protein>
<dbReference type="HOGENOM" id="CLU_794435_0_0_1"/>
<dbReference type="PANTHER" id="PTHR45664">
    <property type="entry name" value="PROTEIN ZERKNUELLT 1-RELATED"/>
    <property type="match status" value="1"/>
</dbReference>
<accession>F6SKT1</accession>
<feature type="region of interest" description="Disordered" evidence="6">
    <location>
        <begin position="1"/>
        <end position="140"/>
    </location>
</feature>
<keyword evidence="9" id="KW-1185">Reference proteome</keyword>
<keyword evidence="1 4" id="KW-0238">DNA-binding</keyword>
<evidence type="ECO:0000256" key="6">
    <source>
        <dbReference type="SAM" id="MobiDB-lite"/>
    </source>
</evidence>
<dbReference type="STRING" id="7719.ENSCINP00000010616"/>
<evidence type="ECO:0000256" key="2">
    <source>
        <dbReference type="ARBA" id="ARBA00023155"/>
    </source>
</evidence>
<keyword evidence="2 4" id="KW-0371">Homeobox</keyword>
<dbReference type="AlphaFoldDB" id="F6SKT1"/>
<dbReference type="GeneTree" id="ENSGT00940000156043"/>
<dbReference type="PROSITE" id="PS00027">
    <property type="entry name" value="HOMEOBOX_1"/>
    <property type="match status" value="1"/>
</dbReference>
<dbReference type="EMBL" id="EAAA01001517">
    <property type="status" value="NOT_ANNOTATED_CDS"/>
    <property type="molecule type" value="Genomic_DNA"/>
</dbReference>
<evidence type="ECO:0000259" key="7">
    <source>
        <dbReference type="PROSITE" id="PS50071"/>
    </source>
</evidence>
<reference evidence="8" key="2">
    <citation type="journal article" date="2008" name="Genome Biol.">
        <title>Improved genome assembly and evidence-based global gene model set for the chordate Ciona intestinalis: new insight into intron and operon populations.</title>
        <authorList>
            <person name="Satou Y."/>
            <person name="Mineta K."/>
            <person name="Ogasawara M."/>
            <person name="Sasakura Y."/>
            <person name="Shoguchi E."/>
            <person name="Ueno K."/>
            <person name="Yamada L."/>
            <person name="Matsumoto J."/>
            <person name="Wasserscheid J."/>
            <person name="Dewar K."/>
            <person name="Wiley G.B."/>
            <person name="Macmil S.L."/>
            <person name="Roe B.A."/>
            <person name="Zeller R.W."/>
            <person name="Hastings K.E."/>
            <person name="Lemaire P."/>
            <person name="Lindquist E."/>
            <person name="Endo T."/>
            <person name="Hotta K."/>
            <person name="Inaba K."/>
        </authorList>
    </citation>
    <scope>NUCLEOTIDE SEQUENCE [LARGE SCALE GENOMIC DNA]</scope>
    <source>
        <strain evidence="8">wild type</strain>
    </source>
</reference>
<dbReference type="PRINTS" id="PR00024">
    <property type="entry name" value="HOMEOBOX"/>
</dbReference>
<proteinExistence type="predicted"/>
<dbReference type="CDD" id="cd00086">
    <property type="entry name" value="homeodomain"/>
    <property type="match status" value="1"/>
</dbReference>
<dbReference type="GO" id="GO:0045944">
    <property type="term" value="P:positive regulation of transcription by RNA polymerase II"/>
    <property type="evidence" value="ECO:0007669"/>
    <property type="project" value="UniProtKB-ARBA"/>
</dbReference>
<feature type="compositionally biased region" description="Polar residues" evidence="6">
    <location>
        <begin position="101"/>
        <end position="119"/>
    </location>
</feature>
<dbReference type="Gene3D" id="1.10.10.60">
    <property type="entry name" value="Homeodomain-like"/>
    <property type="match status" value="1"/>
</dbReference>
<evidence type="ECO:0000256" key="3">
    <source>
        <dbReference type="ARBA" id="ARBA00023242"/>
    </source>
</evidence>
<feature type="region of interest" description="Disordered" evidence="6">
    <location>
        <begin position="256"/>
        <end position="280"/>
    </location>
</feature>
<feature type="domain" description="Homeobox" evidence="7">
    <location>
        <begin position="278"/>
        <end position="338"/>
    </location>
</feature>
<dbReference type="InterPro" id="IPR001356">
    <property type="entry name" value="HD"/>
</dbReference>
<reference evidence="8" key="4">
    <citation type="submission" date="2025-09" db="UniProtKB">
        <authorList>
            <consortium name="Ensembl"/>
        </authorList>
    </citation>
    <scope>IDENTIFICATION</scope>
</reference>
<dbReference type="Pfam" id="PF00046">
    <property type="entry name" value="Homeodomain"/>
    <property type="match status" value="1"/>
</dbReference>
<name>F6SKT1_CIOIN</name>
<dbReference type="GO" id="GO:0043565">
    <property type="term" value="F:sequence-specific DNA binding"/>
    <property type="evidence" value="ECO:0007669"/>
    <property type="project" value="UniProtKB-ARBA"/>
</dbReference>
<feature type="compositionally biased region" description="Polar residues" evidence="6">
    <location>
        <begin position="1"/>
        <end position="11"/>
    </location>
</feature>
<dbReference type="InterPro" id="IPR020479">
    <property type="entry name" value="HD_metazoa"/>
</dbReference>
<dbReference type="SUPFAM" id="SSF46689">
    <property type="entry name" value="Homeodomain-like"/>
    <property type="match status" value="1"/>
</dbReference>
<dbReference type="InterPro" id="IPR017970">
    <property type="entry name" value="Homeobox_CS"/>
</dbReference>
<reference evidence="8" key="3">
    <citation type="submission" date="2025-08" db="UniProtKB">
        <authorList>
            <consortium name="Ensembl"/>
        </authorList>
    </citation>
    <scope>IDENTIFICATION</scope>
</reference>
<dbReference type="PANTHER" id="PTHR45664:SF12">
    <property type="entry name" value="PANCREAS_DUODENUM HOMEOBOX PROTEIN 1"/>
    <property type="match status" value="1"/>
</dbReference>
<reference evidence="9" key="1">
    <citation type="journal article" date="2002" name="Science">
        <title>The draft genome of Ciona intestinalis: insights into chordate and vertebrate origins.</title>
        <authorList>
            <person name="Dehal P."/>
            <person name="Satou Y."/>
            <person name="Campbell R.K."/>
            <person name="Chapman J."/>
            <person name="Degnan B."/>
            <person name="De Tomaso A."/>
            <person name="Davidson B."/>
            <person name="Di Gregorio A."/>
            <person name="Gelpke M."/>
            <person name="Goodstein D.M."/>
            <person name="Harafuji N."/>
            <person name="Hastings K.E."/>
            <person name="Ho I."/>
            <person name="Hotta K."/>
            <person name="Huang W."/>
            <person name="Kawashima T."/>
            <person name="Lemaire P."/>
            <person name="Martinez D."/>
            <person name="Meinertzhagen I.A."/>
            <person name="Necula S."/>
            <person name="Nonaka M."/>
            <person name="Putnam N."/>
            <person name="Rash S."/>
            <person name="Saiga H."/>
            <person name="Satake M."/>
            <person name="Terry A."/>
            <person name="Yamada L."/>
            <person name="Wang H.G."/>
            <person name="Awazu S."/>
            <person name="Azumi K."/>
            <person name="Boore J."/>
            <person name="Branno M."/>
            <person name="Chin-Bow S."/>
            <person name="DeSantis R."/>
            <person name="Doyle S."/>
            <person name="Francino P."/>
            <person name="Keys D.N."/>
            <person name="Haga S."/>
            <person name="Hayashi H."/>
            <person name="Hino K."/>
            <person name="Imai K.S."/>
            <person name="Inaba K."/>
            <person name="Kano S."/>
            <person name="Kobayashi K."/>
            <person name="Kobayashi M."/>
            <person name="Lee B.I."/>
            <person name="Makabe K.W."/>
            <person name="Manohar C."/>
            <person name="Matassi G."/>
            <person name="Medina M."/>
            <person name="Mochizuki Y."/>
            <person name="Mount S."/>
            <person name="Morishita T."/>
            <person name="Miura S."/>
            <person name="Nakayama A."/>
            <person name="Nishizaka S."/>
            <person name="Nomoto H."/>
            <person name="Ohta F."/>
            <person name="Oishi K."/>
            <person name="Rigoutsos I."/>
            <person name="Sano M."/>
            <person name="Sasaki A."/>
            <person name="Sasakura Y."/>
            <person name="Shoguchi E."/>
            <person name="Shin-i T."/>
            <person name="Spagnuolo A."/>
            <person name="Stainier D."/>
            <person name="Suzuki M.M."/>
            <person name="Tassy O."/>
            <person name="Takatori N."/>
            <person name="Tokuoka M."/>
            <person name="Yagi K."/>
            <person name="Yoshizaki F."/>
            <person name="Wada S."/>
            <person name="Zhang C."/>
            <person name="Hyatt P.D."/>
            <person name="Larimer F."/>
            <person name="Detter C."/>
            <person name="Doggett N."/>
            <person name="Glavina T."/>
            <person name="Hawkins T."/>
            <person name="Richardson P."/>
            <person name="Lucas S."/>
            <person name="Kohara Y."/>
            <person name="Levine M."/>
            <person name="Satoh N."/>
            <person name="Rokhsar D.S."/>
        </authorList>
    </citation>
    <scope>NUCLEOTIDE SEQUENCE [LARGE SCALE GENOMIC DNA]</scope>
</reference>